<evidence type="ECO:0000313" key="2">
    <source>
        <dbReference type="Proteomes" id="UP000016933"/>
    </source>
</evidence>
<reference evidence="2" key="1">
    <citation type="journal article" date="2012" name="PLoS Genet.">
        <title>The genomes of the fungal plant pathogens Cladosporium fulvum and Dothistroma septosporum reveal adaptation to different hosts and lifestyles but also signatures of common ancestry.</title>
        <authorList>
            <person name="de Wit P.J.G.M."/>
            <person name="van der Burgt A."/>
            <person name="Oekmen B."/>
            <person name="Stergiopoulos I."/>
            <person name="Abd-Elsalam K.A."/>
            <person name="Aerts A.L."/>
            <person name="Bahkali A.H."/>
            <person name="Beenen H.G."/>
            <person name="Chettri P."/>
            <person name="Cox M.P."/>
            <person name="Datema E."/>
            <person name="de Vries R.P."/>
            <person name="Dhillon B."/>
            <person name="Ganley A.R."/>
            <person name="Griffiths S.A."/>
            <person name="Guo Y."/>
            <person name="Hamelin R.C."/>
            <person name="Henrissat B."/>
            <person name="Kabir M.S."/>
            <person name="Jashni M.K."/>
            <person name="Kema G."/>
            <person name="Klaubauf S."/>
            <person name="Lapidus A."/>
            <person name="Levasseur A."/>
            <person name="Lindquist E."/>
            <person name="Mehrabi R."/>
            <person name="Ohm R.A."/>
            <person name="Owen T.J."/>
            <person name="Salamov A."/>
            <person name="Schwelm A."/>
            <person name="Schijlen E."/>
            <person name="Sun H."/>
            <person name="van den Burg H.A."/>
            <person name="van Ham R.C.H.J."/>
            <person name="Zhang S."/>
            <person name="Goodwin S.B."/>
            <person name="Grigoriev I.V."/>
            <person name="Collemare J."/>
            <person name="Bradshaw R.E."/>
        </authorList>
    </citation>
    <scope>NUCLEOTIDE SEQUENCE [LARGE SCALE GENOMIC DNA]</scope>
    <source>
        <strain evidence="2">NZE10 / CBS 128990</strain>
    </source>
</reference>
<dbReference type="AlphaFoldDB" id="M2XLX5"/>
<protein>
    <submittedName>
        <fullName evidence="1">Uncharacterized protein</fullName>
    </submittedName>
</protein>
<dbReference type="HOGENOM" id="CLU_078556_2_0_1"/>
<dbReference type="STRING" id="675120.M2XLX5"/>
<accession>M2XLX5</accession>
<proteinExistence type="predicted"/>
<feature type="non-terminal residue" evidence="1">
    <location>
        <position position="1"/>
    </location>
</feature>
<keyword evidence="2" id="KW-1185">Reference proteome</keyword>
<dbReference type="eggNOG" id="ENOG502SFVQ">
    <property type="taxonomic scope" value="Eukaryota"/>
</dbReference>
<dbReference type="PANTHER" id="PTHR42047:SF1">
    <property type="entry name" value="PROTEIN, PUTATIVE (AFU_ORTHOLOGUE AFUA_6G03560)-RELATED"/>
    <property type="match status" value="1"/>
</dbReference>
<gene>
    <name evidence="1" type="ORF">DOTSEDRAFT_174276</name>
</gene>
<dbReference type="OrthoDB" id="5430620at2759"/>
<reference evidence="1 2" key="2">
    <citation type="journal article" date="2012" name="PLoS Pathog.">
        <title>Diverse lifestyles and strategies of plant pathogenesis encoded in the genomes of eighteen Dothideomycetes fungi.</title>
        <authorList>
            <person name="Ohm R.A."/>
            <person name="Feau N."/>
            <person name="Henrissat B."/>
            <person name="Schoch C.L."/>
            <person name="Horwitz B.A."/>
            <person name="Barry K.W."/>
            <person name="Condon B.J."/>
            <person name="Copeland A.C."/>
            <person name="Dhillon B."/>
            <person name="Glaser F."/>
            <person name="Hesse C.N."/>
            <person name="Kosti I."/>
            <person name="LaButti K."/>
            <person name="Lindquist E.A."/>
            <person name="Lucas S."/>
            <person name="Salamov A.A."/>
            <person name="Bradshaw R.E."/>
            <person name="Ciuffetti L."/>
            <person name="Hamelin R.C."/>
            <person name="Kema G.H.J."/>
            <person name="Lawrence C."/>
            <person name="Scott J.A."/>
            <person name="Spatafora J.W."/>
            <person name="Turgeon B.G."/>
            <person name="de Wit P.J.G.M."/>
            <person name="Zhong S."/>
            <person name="Goodwin S.B."/>
            <person name="Grigoriev I.V."/>
        </authorList>
    </citation>
    <scope>NUCLEOTIDE SEQUENCE [LARGE SCALE GENOMIC DNA]</scope>
    <source>
        <strain evidence="2">NZE10 / CBS 128990</strain>
    </source>
</reference>
<sequence length="148" mass="15808">ANGSALWLNKDTATYTPNIPQIPVTTNRTTSTIFSFDSPGDTLSLYTTVPGGQQVYVAADGQLQFTQAHTAYTGNGSLVEGFGIAQGHLLFENTGFLAVATNETSNVPDNKGTAYKIYAASRTNLTGEGFAFRAIEADNTTIPAWQYE</sequence>
<organism evidence="1 2">
    <name type="scientific">Dothistroma septosporum (strain NZE10 / CBS 128990)</name>
    <name type="common">Red band needle blight fungus</name>
    <name type="synonym">Mycosphaerella pini</name>
    <dbReference type="NCBI Taxonomy" id="675120"/>
    <lineage>
        <taxon>Eukaryota</taxon>
        <taxon>Fungi</taxon>
        <taxon>Dikarya</taxon>
        <taxon>Ascomycota</taxon>
        <taxon>Pezizomycotina</taxon>
        <taxon>Dothideomycetes</taxon>
        <taxon>Dothideomycetidae</taxon>
        <taxon>Mycosphaerellales</taxon>
        <taxon>Mycosphaerellaceae</taxon>
        <taxon>Dothistroma</taxon>
    </lineage>
</organism>
<name>M2XLX5_DOTSN</name>
<dbReference type="InterPro" id="IPR052820">
    <property type="entry name" value="PhiA_domain"/>
</dbReference>
<dbReference type="Proteomes" id="UP000016933">
    <property type="component" value="Unassembled WGS sequence"/>
</dbReference>
<dbReference type="EMBL" id="KB446540">
    <property type="protein sequence ID" value="EME43432.1"/>
    <property type="molecule type" value="Genomic_DNA"/>
</dbReference>
<evidence type="ECO:0000313" key="1">
    <source>
        <dbReference type="EMBL" id="EME43432.1"/>
    </source>
</evidence>
<dbReference type="PANTHER" id="PTHR42047">
    <property type="entry name" value="PROTEIN, PUTATIVE (AFU_ORTHOLOGUE AFUA_6G03560)-RELATED"/>
    <property type="match status" value="1"/>
</dbReference>